<sequence>MAPRLPDIPSDADFTGYSILVIGATAGIGLENARQYLQLNVSTLYLGVRNLEKGERVKKELLDDPVVKQKNPHADVQIYQVDLASFASIKSFSEKFLEEVKALNIAVLNAGVALLNYIPTTDGLETTFQVNYLSNALVATYLVPLLTSTAKSSGKLSHLAFVSSMMQNVGGFGTKKVIPQEENILDWFSGPTNHALDRYNVTKLLVTAFANELASHINADYIIVNSMCPGLVQTGLDDNMPFFIRYPMKIIRSFAGRSPSEGARALTLATLVGWEGNGKFYSDGHLTPPAAFLSTTEGQKFQRRLWQQTQERLQTIDPNVPIV</sequence>
<dbReference type="Pfam" id="PF00106">
    <property type="entry name" value="adh_short"/>
    <property type="match status" value="1"/>
</dbReference>
<evidence type="ECO:0000313" key="5">
    <source>
        <dbReference type="Proteomes" id="UP001375240"/>
    </source>
</evidence>
<evidence type="ECO:0000256" key="2">
    <source>
        <dbReference type="ARBA" id="ARBA00022857"/>
    </source>
</evidence>
<dbReference type="AlphaFoldDB" id="A0AAV9TZ07"/>
<dbReference type="SUPFAM" id="SSF51735">
    <property type="entry name" value="NAD(P)-binding Rossmann-fold domains"/>
    <property type="match status" value="1"/>
</dbReference>
<dbReference type="Proteomes" id="UP001375240">
    <property type="component" value="Unassembled WGS sequence"/>
</dbReference>
<name>A0AAV9TZ07_9PEZI</name>
<dbReference type="PANTHER" id="PTHR24320">
    <property type="entry name" value="RETINOL DEHYDROGENASE"/>
    <property type="match status" value="1"/>
</dbReference>
<gene>
    <name evidence="4" type="ORF">TWF696_002949</name>
</gene>
<comment type="caution">
    <text evidence="4">The sequence shown here is derived from an EMBL/GenBank/DDBJ whole genome shotgun (WGS) entry which is preliminary data.</text>
</comment>
<keyword evidence="5" id="KW-1185">Reference proteome</keyword>
<proteinExistence type="inferred from homology"/>
<keyword evidence="3" id="KW-0560">Oxidoreductase</keyword>
<dbReference type="Gene3D" id="3.40.50.720">
    <property type="entry name" value="NAD(P)-binding Rossmann-like Domain"/>
    <property type="match status" value="1"/>
</dbReference>
<organism evidence="4 5">
    <name type="scientific">Orbilia brochopaga</name>
    <dbReference type="NCBI Taxonomy" id="3140254"/>
    <lineage>
        <taxon>Eukaryota</taxon>
        <taxon>Fungi</taxon>
        <taxon>Dikarya</taxon>
        <taxon>Ascomycota</taxon>
        <taxon>Pezizomycotina</taxon>
        <taxon>Orbiliomycetes</taxon>
        <taxon>Orbiliales</taxon>
        <taxon>Orbiliaceae</taxon>
        <taxon>Orbilia</taxon>
    </lineage>
</organism>
<dbReference type="InterPro" id="IPR036291">
    <property type="entry name" value="NAD(P)-bd_dom_sf"/>
</dbReference>
<evidence type="ECO:0000256" key="1">
    <source>
        <dbReference type="ARBA" id="ARBA00006484"/>
    </source>
</evidence>
<dbReference type="PANTHER" id="PTHR24320:SF252">
    <property type="entry name" value="DEHYDROGENASE_REDUCTASE FAMILY PROTEIN, PUTATIVE (AFU_ORTHOLOGUE AFUA_3G08550)-RELATED"/>
    <property type="match status" value="1"/>
</dbReference>
<dbReference type="EMBL" id="JAVHNQ010000015">
    <property type="protein sequence ID" value="KAK6332228.1"/>
    <property type="molecule type" value="Genomic_DNA"/>
</dbReference>
<reference evidence="4 5" key="1">
    <citation type="submission" date="2019-10" db="EMBL/GenBank/DDBJ databases">
        <authorList>
            <person name="Palmer J.M."/>
        </authorList>
    </citation>
    <scope>NUCLEOTIDE SEQUENCE [LARGE SCALE GENOMIC DNA]</scope>
    <source>
        <strain evidence="4 5">TWF696</strain>
    </source>
</reference>
<accession>A0AAV9TZ07</accession>
<protein>
    <submittedName>
        <fullName evidence="4">Uncharacterized protein</fullName>
    </submittedName>
</protein>
<dbReference type="PRINTS" id="PR00081">
    <property type="entry name" value="GDHRDH"/>
</dbReference>
<evidence type="ECO:0000256" key="3">
    <source>
        <dbReference type="ARBA" id="ARBA00023002"/>
    </source>
</evidence>
<dbReference type="InterPro" id="IPR002347">
    <property type="entry name" value="SDR_fam"/>
</dbReference>
<evidence type="ECO:0000313" key="4">
    <source>
        <dbReference type="EMBL" id="KAK6332228.1"/>
    </source>
</evidence>
<dbReference type="GO" id="GO:0016491">
    <property type="term" value="F:oxidoreductase activity"/>
    <property type="evidence" value="ECO:0007669"/>
    <property type="project" value="UniProtKB-KW"/>
</dbReference>
<comment type="similarity">
    <text evidence="1">Belongs to the short-chain dehydrogenases/reductases (SDR) family.</text>
</comment>
<keyword evidence="2" id="KW-0521">NADP</keyword>